<organism evidence="7 9">
    <name type="scientific">Fusarium culmorum</name>
    <dbReference type="NCBI Taxonomy" id="5516"/>
    <lineage>
        <taxon>Eukaryota</taxon>
        <taxon>Fungi</taxon>
        <taxon>Dikarya</taxon>
        <taxon>Ascomycota</taxon>
        <taxon>Pezizomycotina</taxon>
        <taxon>Sordariomycetes</taxon>
        <taxon>Hypocreomycetidae</taxon>
        <taxon>Hypocreales</taxon>
        <taxon>Nectriaceae</taxon>
        <taxon>Fusarium</taxon>
    </lineage>
</organism>
<dbReference type="InterPro" id="IPR037185">
    <property type="entry name" value="EmrE-like"/>
</dbReference>
<dbReference type="Pfam" id="PF00892">
    <property type="entry name" value="EamA"/>
    <property type="match status" value="1"/>
</dbReference>
<dbReference type="Proteomes" id="UP000663297">
    <property type="component" value="Chromosome 3"/>
</dbReference>
<sequence length="204" mass="22702">MSRDMRTEANEKGELENSTLLAPKTASGAVSPSPKRQTILYPTGTAHKKVPNFPLGPHKVRGLLFLRGIAGSVRLFSLYYSLSYLDVSDATVITFLVPTLTAFIAWVTLREPFTVNKALAAYLTIYIIKKRAYSLISINYFTILATISSFLIIIIYPNLQFKIPKSLAEWAVLLSIGKKAPLELKKVPNKERNAGLNKDRTKEA</sequence>
<feature type="domain" description="EamA" evidence="6">
    <location>
        <begin position="52"/>
        <end position="125"/>
    </location>
</feature>
<keyword evidence="9" id="KW-1185">Reference proteome</keyword>
<reference evidence="8" key="2">
    <citation type="submission" date="2020-11" db="EMBL/GenBank/DDBJ databases">
        <title>The chromosome-scale genome resource for two endophytic Fusarium species: F. culmorum and F. pseudograminearum.</title>
        <authorList>
            <person name="Yuan Z."/>
        </authorList>
    </citation>
    <scope>NUCLEOTIDE SEQUENCE</scope>
    <source>
        <strain evidence="8">Class2-1B</strain>
    </source>
</reference>
<evidence type="ECO:0000313" key="8">
    <source>
        <dbReference type="EMBL" id="QPC65637.1"/>
    </source>
</evidence>
<evidence type="ECO:0000313" key="7">
    <source>
        <dbReference type="EMBL" id="PTD02076.1"/>
    </source>
</evidence>
<dbReference type="Proteomes" id="UP000241587">
    <property type="component" value="Unassembled WGS sequence"/>
</dbReference>
<dbReference type="OrthoDB" id="306876at2759"/>
<evidence type="ECO:0000256" key="1">
    <source>
        <dbReference type="ARBA" id="ARBA00004141"/>
    </source>
</evidence>
<proteinExistence type="predicted"/>
<protein>
    <recommendedName>
        <fullName evidence="6">EamA domain-containing protein</fullName>
    </recommendedName>
</protein>
<dbReference type="GO" id="GO:0016020">
    <property type="term" value="C:membrane"/>
    <property type="evidence" value="ECO:0007669"/>
    <property type="project" value="UniProtKB-SubCell"/>
</dbReference>
<evidence type="ECO:0000259" key="6">
    <source>
        <dbReference type="Pfam" id="PF00892"/>
    </source>
</evidence>
<keyword evidence="3 5" id="KW-1133">Transmembrane helix</keyword>
<evidence type="ECO:0000256" key="3">
    <source>
        <dbReference type="ARBA" id="ARBA00022989"/>
    </source>
</evidence>
<evidence type="ECO:0000256" key="2">
    <source>
        <dbReference type="ARBA" id="ARBA00022692"/>
    </source>
</evidence>
<feature type="transmembrane region" description="Helical" evidence="5">
    <location>
        <begin position="132"/>
        <end position="156"/>
    </location>
</feature>
<name>A0A2T4GER5_FUSCU</name>
<accession>A0A2T4GER5</accession>
<keyword evidence="4 5" id="KW-0472">Membrane</keyword>
<dbReference type="AlphaFoldDB" id="A0A2T4GER5"/>
<reference evidence="7 9" key="1">
    <citation type="submission" date="2018-02" db="EMBL/GenBank/DDBJ databases">
        <title>Fusarium culmorum secondary metabolites in fungal-bacterial-plant interactions.</title>
        <authorList>
            <person name="Schmidt R."/>
        </authorList>
    </citation>
    <scope>NUCLEOTIDE SEQUENCE [LARGE SCALE GENOMIC DNA]</scope>
    <source>
        <strain evidence="7 9">PV</strain>
    </source>
</reference>
<comment type="subcellular location">
    <subcellularLocation>
        <location evidence="1">Membrane</location>
        <topology evidence="1">Multi-pass membrane protein</topology>
    </subcellularLocation>
</comment>
<feature type="transmembrane region" description="Helical" evidence="5">
    <location>
        <begin position="90"/>
        <end position="109"/>
    </location>
</feature>
<keyword evidence="2 5" id="KW-0812">Transmembrane</keyword>
<dbReference type="EMBL" id="CP064749">
    <property type="protein sequence ID" value="QPC65637.1"/>
    <property type="molecule type" value="Genomic_DNA"/>
</dbReference>
<evidence type="ECO:0000256" key="5">
    <source>
        <dbReference type="SAM" id="Phobius"/>
    </source>
</evidence>
<evidence type="ECO:0000313" key="9">
    <source>
        <dbReference type="Proteomes" id="UP000241587"/>
    </source>
</evidence>
<dbReference type="PANTHER" id="PTHR22911:SF6">
    <property type="entry name" value="SOLUTE CARRIER FAMILY 35 MEMBER G1"/>
    <property type="match status" value="1"/>
</dbReference>
<gene>
    <name evidence="7" type="ORF">FCULG_00012920</name>
    <name evidence="8" type="ORF">HYE67_007868</name>
</gene>
<feature type="transmembrane region" description="Helical" evidence="5">
    <location>
        <begin position="64"/>
        <end position="84"/>
    </location>
</feature>
<dbReference type="SUPFAM" id="SSF103481">
    <property type="entry name" value="Multidrug resistance efflux transporter EmrE"/>
    <property type="match status" value="1"/>
</dbReference>
<dbReference type="PANTHER" id="PTHR22911">
    <property type="entry name" value="ACYL-MALONYL CONDENSING ENZYME-RELATED"/>
    <property type="match status" value="1"/>
</dbReference>
<dbReference type="InterPro" id="IPR000620">
    <property type="entry name" value="EamA_dom"/>
</dbReference>
<dbReference type="EMBL" id="PVEM01000024">
    <property type="protein sequence ID" value="PTD02076.1"/>
    <property type="molecule type" value="Genomic_DNA"/>
</dbReference>
<evidence type="ECO:0000256" key="4">
    <source>
        <dbReference type="ARBA" id="ARBA00023136"/>
    </source>
</evidence>